<name>A0A1Q9ESY3_SYMMI</name>
<reference evidence="1 2" key="1">
    <citation type="submission" date="2016-02" db="EMBL/GenBank/DDBJ databases">
        <title>Genome analysis of coral dinoflagellate symbionts highlights evolutionary adaptations to a symbiotic lifestyle.</title>
        <authorList>
            <person name="Aranda M."/>
            <person name="Li Y."/>
            <person name="Liew Y.J."/>
            <person name="Baumgarten S."/>
            <person name="Simakov O."/>
            <person name="Wilson M."/>
            <person name="Piel J."/>
            <person name="Ashoor H."/>
            <person name="Bougouffa S."/>
            <person name="Bajic V.B."/>
            <person name="Ryu T."/>
            <person name="Ravasi T."/>
            <person name="Bayer T."/>
            <person name="Micklem G."/>
            <person name="Kim H."/>
            <person name="Bhak J."/>
            <person name="Lajeunesse T.C."/>
            <person name="Voolstra C.R."/>
        </authorList>
    </citation>
    <scope>NUCLEOTIDE SEQUENCE [LARGE SCALE GENOMIC DNA]</scope>
    <source>
        <strain evidence="1 2">CCMP2467</strain>
    </source>
</reference>
<dbReference type="GO" id="GO:0008289">
    <property type="term" value="F:lipid binding"/>
    <property type="evidence" value="ECO:0007669"/>
    <property type="project" value="InterPro"/>
</dbReference>
<dbReference type="AlphaFoldDB" id="A0A1Q9ESY3"/>
<dbReference type="EMBL" id="LSRX01000076">
    <property type="protein sequence ID" value="OLQ10501.1"/>
    <property type="molecule type" value="Genomic_DNA"/>
</dbReference>
<dbReference type="SUPFAM" id="SSF55394">
    <property type="entry name" value="Bactericidal permeability-increasing protein, BPI"/>
    <property type="match status" value="1"/>
</dbReference>
<evidence type="ECO:0000313" key="1">
    <source>
        <dbReference type="EMBL" id="OLQ10501.1"/>
    </source>
</evidence>
<dbReference type="InterPro" id="IPR017943">
    <property type="entry name" value="Bactericidal_perm-incr_a/b_dom"/>
</dbReference>
<protein>
    <submittedName>
        <fullName evidence="1">Uncharacterized protein</fullName>
    </submittedName>
</protein>
<dbReference type="Gene3D" id="3.15.10.10">
    <property type="entry name" value="Bactericidal permeability-increasing protein, domain 1"/>
    <property type="match status" value="1"/>
</dbReference>
<gene>
    <name evidence="1" type="ORF">AK812_SmicGene5702</name>
</gene>
<dbReference type="OrthoDB" id="444852at2759"/>
<comment type="caution">
    <text evidence="1">The sequence shown here is derived from an EMBL/GenBank/DDBJ whole genome shotgun (WGS) entry which is preliminary data.</text>
</comment>
<sequence>MIQALSLEVSGNTKDCDYEISDISFSDFSFRKEDVRVTLGDLNRTDEDILQVKAWDISISECKADAKAERMSVNLAFRWKQGSVGELPKLVMTSRSIQMEGLHLWVHETDWGVSAMVNALTYIFADVLKSYACEKIASKLDEHMDPLIESLNHSLVACKPLLERLGLAEMLRPSQVAIAPALECRNGAFLDAEPPDGVVPGPAARPPTPPACSGAEAMSRMYMNPLEAI</sequence>
<keyword evidence="2" id="KW-1185">Reference proteome</keyword>
<proteinExistence type="predicted"/>
<dbReference type="Proteomes" id="UP000186817">
    <property type="component" value="Unassembled WGS sequence"/>
</dbReference>
<accession>A0A1Q9ESY3</accession>
<evidence type="ECO:0000313" key="2">
    <source>
        <dbReference type="Proteomes" id="UP000186817"/>
    </source>
</evidence>
<organism evidence="1 2">
    <name type="scientific">Symbiodinium microadriaticum</name>
    <name type="common">Dinoflagellate</name>
    <name type="synonym">Zooxanthella microadriatica</name>
    <dbReference type="NCBI Taxonomy" id="2951"/>
    <lineage>
        <taxon>Eukaryota</taxon>
        <taxon>Sar</taxon>
        <taxon>Alveolata</taxon>
        <taxon>Dinophyceae</taxon>
        <taxon>Suessiales</taxon>
        <taxon>Symbiodiniaceae</taxon>
        <taxon>Symbiodinium</taxon>
    </lineage>
</organism>